<dbReference type="EMBL" id="QCYY01001219">
    <property type="protein sequence ID" value="ROT79611.1"/>
    <property type="molecule type" value="Genomic_DNA"/>
</dbReference>
<feature type="compositionally biased region" description="Low complexity" evidence="1">
    <location>
        <begin position="502"/>
        <end position="513"/>
    </location>
</feature>
<dbReference type="AlphaFoldDB" id="A0A3R7SX83"/>
<accession>A0A3R7SX83</accession>
<sequence length="543" mass="59038">MQPPPLSLTNSFIAHKRPFIRSQRPFIARKLLHRSPNRLHCSKLLHRHKLLHRSQTPHRVENSLPRSHSLLTNSLHRSKNSLHPLTTPSIATNLSSGSKTPFLAHKRPQTPSLLTKTPLPSLRQKPPSLLTTPTPQRPHRSHKRPSSLTRLLYRSKTPSSLTNSYPLTNAFIARKLPLAHTTPVSPRFILLTNPSLLTETSSSLTKRSYKNSLHCSHKLLFFPSASTINSLHRSGKPPFPRASTTKRTLQLPHITPLFHGSQNALHSGSQTALHSLNSSLLSSSKTPFLAFTNSLHRSQTPFIAQKTPFSAHTPFIAHKLPSLLTNSLHRSQTPFIARKTPFLAHKRPSLLTNALHCSQTPFIAHKRPSSLNSSLYRSKTLLIARKRPSSLKISLHSGSILPPGVPPPPTPPLPPPLLSLRPPPPPLSPPPPPCPSPSHAPSLLSTLLLPSSSPAPPPPSRSSSPPLPAPPPLLPLPFSSSCSSSLPLPLLPPLPPACFPSPASLSPPSLSSSPPSPLPASPPFLPPSPPSFPLSFLNTSRSL</sequence>
<feature type="region of interest" description="Disordered" evidence="1">
    <location>
        <begin position="394"/>
        <end position="472"/>
    </location>
</feature>
<feature type="compositionally biased region" description="Pro residues" evidence="1">
    <location>
        <begin position="403"/>
        <end position="438"/>
    </location>
</feature>
<comment type="caution">
    <text evidence="2">The sequence shown here is derived from an EMBL/GenBank/DDBJ whole genome shotgun (WGS) entry which is preliminary data.</text>
</comment>
<gene>
    <name evidence="2" type="ORF">C7M84_001669</name>
</gene>
<evidence type="ECO:0000256" key="1">
    <source>
        <dbReference type="SAM" id="MobiDB-lite"/>
    </source>
</evidence>
<dbReference type="PRINTS" id="PR01217">
    <property type="entry name" value="PRICHEXTENSN"/>
</dbReference>
<feature type="region of interest" description="Disordered" evidence="1">
    <location>
        <begin position="502"/>
        <end position="543"/>
    </location>
</feature>
<name>A0A3R7SX83_PENVA</name>
<feature type="compositionally biased region" description="Low complexity" evidence="1">
    <location>
        <begin position="109"/>
        <end position="122"/>
    </location>
</feature>
<evidence type="ECO:0000313" key="2">
    <source>
        <dbReference type="EMBL" id="ROT79611.1"/>
    </source>
</evidence>
<dbReference type="Proteomes" id="UP000283509">
    <property type="component" value="Unassembled WGS sequence"/>
</dbReference>
<organism evidence="2 3">
    <name type="scientific">Penaeus vannamei</name>
    <name type="common">Whiteleg shrimp</name>
    <name type="synonym">Litopenaeus vannamei</name>
    <dbReference type="NCBI Taxonomy" id="6689"/>
    <lineage>
        <taxon>Eukaryota</taxon>
        <taxon>Metazoa</taxon>
        <taxon>Ecdysozoa</taxon>
        <taxon>Arthropoda</taxon>
        <taxon>Crustacea</taxon>
        <taxon>Multicrustacea</taxon>
        <taxon>Malacostraca</taxon>
        <taxon>Eumalacostraca</taxon>
        <taxon>Eucarida</taxon>
        <taxon>Decapoda</taxon>
        <taxon>Dendrobranchiata</taxon>
        <taxon>Penaeoidea</taxon>
        <taxon>Penaeidae</taxon>
        <taxon>Penaeus</taxon>
    </lineage>
</organism>
<proteinExistence type="predicted"/>
<feature type="compositionally biased region" description="Pro residues" evidence="1">
    <location>
        <begin position="453"/>
        <end position="472"/>
    </location>
</feature>
<feature type="compositionally biased region" description="Polar residues" evidence="1">
    <location>
        <begin position="77"/>
        <end position="99"/>
    </location>
</feature>
<feature type="region of interest" description="Disordered" evidence="1">
    <location>
        <begin position="77"/>
        <end position="148"/>
    </location>
</feature>
<evidence type="ECO:0000313" key="3">
    <source>
        <dbReference type="Proteomes" id="UP000283509"/>
    </source>
</evidence>
<protein>
    <submittedName>
        <fullName evidence="2">Uncharacterized protein</fullName>
    </submittedName>
</protein>
<feature type="compositionally biased region" description="Pro residues" evidence="1">
    <location>
        <begin position="514"/>
        <end position="532"/>
    </location>
</feature>
<keyword evidence="3" id="KW-1185">Reference proteome</keyword>
<feature type="compositionally biased region" description="Low complexity" evidence="1">
    <location>
        <begin position="439"/>
        <end position="452"/>
    </location>
</feature>
<reference evidence="2 3" key="2">
    <citation type="submission" date="2019-01" db="EMBL/GenBank/DDBJ databases">
        <title>The decoding of complex shrimp genome reveals the adaptation for benthos swimmer, frequently molting mechanism and breeding impact on genome.</title>
        <authorList>
            <person name="Sun Y."/>
            <person name="Gao Y."/>
            <person name="Yu Y."/>
        </authorList>
    </citation>
    <scope>NUCLEOTIDE SEQUENCE [LARGE SCALE GENOMIC DNA]</scope>
    <source>
        <tissue evidence="2">Muscle</tissue>
    </source>
</reference>
<reference evidence="2 3" key="1">
    <citation type="submission" date="2018-04" db="EMBL/GenBank/DDBJ databases">
        <authorList>
            <person name="Zhang X."/>
            <person name="Yuan J."/>
            <person name="Li F."/>
            <person name="Xiang J."/>
        </authorList>
    </citation>
    <scope>NUCLEOTIDE SEQUENCE [LARGE SCALE GENOMIC DNA]</scope>
    <source>
        <tissue evidence="2">Muscle</tissue>
    </source>
</reference>